<gene>
    <name evidence="2" type="ORF">FHR75_001128</name>
</gene>
<reference evidence="2 3" key="2">
    <citation type="submission" date="2020-08" db="EMBL/GenBank/DDBJ databases">
        <authorList>
            <person name="Partida-Martinez L."/>
            <person name="Huntemann M."/>
            <person name="Clum A."/>
            <person name="Wang J."/>
            <person name="Palaniappan K."/>
            <person name="Ritter S."/>
            <person name="Chen I.-M."/>
            <person name="Stamatis D."/>
            <person name="Reddy T."/>
            <person name="O'Malley R."/>
            <person name="Daum C."/>
            <person name="Shapiro N."/>
            <person name="Ivanova N."/>
            <person name="Kyrpides N."/>
            <person name="Woyke T."/>
        </authorList>
    </citation>
    <scope>NUCLEOTIDE SEQUENCE [LARGE SCALE GENOMIC DNA]</scope>
    <source>
        <strain evidence="2 3">AS2.23</strain>
    </source>
</reference>
<dbReference type="AlphaFoldDB" id="A0A7W4TK26"/>
<dbReference type="EMBL" id="JACHVY010000001">
    <property type="protein sequence ID" value="MBB2900340.1"/>
    <property type="molecule type" value="Genomic_DNA"/>
</dbReference>
<dbReference type="GO" id="GO:0016829">
    <property type="term" value="F:lyase activity"/>
    <property type="evidence" value="ECO:0007669"/>
    <property type="project" value="UniProtKB-KW"/>
</dbReference>
<name>A0A7W4TK26_KINRA</name>
<dbReference type="Gene3D" id="3.10.180.10">
    <property type="entry name" value="2,3-Dihydroxybiphenyl 1,2-Dioxygenase, domain 1"/>
    <property type="match status" value="1"/>
</dbReference>
<evidence type="ECO:0000313" key="2">
    <source>
        <dbReference type="EMBL" id="MBB2900340.1"/>
    </source>
</evidence>
<dbReference type="PANTHER" id="PTHR35908:SF1">
    <property type="entry name" value="CONSERVED PROTEIN"/>
    <property type="match status" value="1"/>
</dbReference>
<dbReference type="SUPFAM" id="SSF54593">
    <property type="entry name" value="Glyoxalase/Bleomycin resistance protein/Dihydroxybiphenyl dioxygenase"/>
    <property type="match status" value="1"/>
</dbReference>
<evidence type="ECO:0000259" key="1">
    <source>
        <dbReference type="PROSITE" id="PS51819"/>
    </source>
</evidence>
<reference evidence="2 3" key="1">
    <citation type="submission" date="2020-08" db="EMBL/GenBank/DDBJ databases">
        <title>The Agave Microbiome: Exploring the role of microbial communities in plant adaptations to desert environments.</title>
        <authorList>
            <person name="Partida-Martinez L.P."/>
        </authorList>
    </citation>
    <scope>NUCLEOTIDE SEQUENCE [LARGE SCALE GENOMIC DNA]</scope>
    <source>
        <strain evidence="2 3">AS2.23</strain>
    </source>
</reference>
<dbReference type="RefSeq" id="WP_012084682.1">
    <property type="nucleotide sequence ID" value="NZ_JACHVY010000001.1"/>
</dbReference>
<dbReference type="InterPro" id="IPR029068">
    <property type="entry name" value="Glyas_Bleomycin-R_OHBP_Dase"/>
</dbReference>
<feature type="domain" description="VOC" evidence="1">
    <location>
        <begin position="11"/>
        <end position="128"/>
    </location>
</feature>
<dbReference type="Proteomes" id="UP000533269">
    <property type="component" value="Unassembled WGS sequence"/>
</dbReference>
<dbReference type="PROSITE" id="PS51819">
    <property type="entry name" value="VOC"/>
    <property type="match status" value="1"/>
</dbReference>
<comment type="caution">
    <text evidence="2">The sequence shown here is derived from an EMBL/GenBank/DDBJ whole genome shotgun (WGS) entry which is preliminary data.</text>
</comment>
<organism evidence="2 3">
    <name type="scientific">Kineococcus radiotolerans</name>
    <dbReference type="NCBI Taxonomy" id="131568"/>
    <lineage>
        <taxon>Bacteria</taxon>
        <taxon>Bacillati</taxon>
        <taxon>Actinomycetota</taxon>
        <taxon>Actinomycetes</taxon>
        <taxon>Kineosporiales</taxon>
        <taxon>Kineosporiaceae</taxon>
        <taxon>Kineococcus</taxon>
    </lineage>
</organism>
<dbReference type="CDD" id="cd06587">
    <property type="entry name" value="VOC"/>
    <property type="match status" value="1"/>
</dbReference>
<protein>
    <submittedName>
        <fullName evidence="2">Putative enzyme related to lactoylglutathione lyase</fullName>
    </submittedName>
</protein>
<dbReference type="OMA" id="CKDPHEL"/>
<accession>A0A7W4TK26</accession>
<keyword evidence="2" id="KW-0456">Lyase</keyword>
<dbReference type="InterPro" id="IPR041581">
    <property type="entry name" value="Glyoxalase_6"/>
</dbReference>
<dbReference type="PANTHER" id="PTHR35908">
    <property type="entry name" value="HYPOTHETICAL FUSION PROTEIN"/>
    <property type="match status" value="1"/>
</dbReference>
<dbReference type="Pfam" id="PF18029">
    <property type="entry name" value="Glyoxalase_6"/>
    <property type="match status" value="1"/>
</dbReference>
<evidence type="ECO:0000313" key="3">
    <source>
        <dbReference type="Proteomes" id="UP000533269"/>
    </source>
</evidence>
<sequence>MADTASRPAIRLGTVVLDTPDPQGLAAFYAGLLGWELDPGDTSGDWVTIRGAGGAPLAFQLAPDHVAPTWPAEGVPQQFHLDLVVDDYESTEPHALSLGATLVEGSEDHPGFRVYTDPAGHPFCLCLAD</sequence>
<dbReference type="InterPro" id="IPR037523">
    <property type="entry name" value="VOC_core"/>
</dbReference>
<proteinExistence type="predicted"/>